<comment type="caution">
    <text evidence="2">The sequence shown here is derived from an EMBL/GenBank/DDBJ whole genome shotgun (WGS) entry which is preliminary data.</text>
</comment>
<protein>
    <submittedName>
        <fullName evidence="2">Uncharacterized protein</fullName>
    </submittedName>
</protein>
<feature type="compositionally biased region" description="Polar residues" evidence="1">
    <location>
        <begin position="163"/>
        <end position="174"/>
    </location>
</feature>
<reference evidence="2 3" key="1">
    <citation type="submission" date="2015-11" db="EMBL/GenBank/DDBJ databases">
        <title>Genomes and virulence difference between two physiological races of Phytophthora nicotianae.</title>
        <authorList>
            <person name="Liu H."/>
            <person name="Ma X."/>
            <person name="Yu H."/>
            <person name="Fang D."/>
            <person name="Li Y."/>
            <person name="Wang X."/>
            <person name="Wang W."/>
            <person name="Dong Y."/>
            <person name="Xiao B."/>
        </authorList>
    </citation>
    <scope>NUCLEOTIDE SEQUENCE [LARGE SCALE GENOMIC DNA]</scope>
    <source>
        <strain evidence="3">race 0</strain>
    </source>
</reference>
<dbReference type="OrthoDB" id="129144at2759"/>
<dbReference type="EMBL" id="LNFO01005331">
    <property type="protein sequence ID" value="KUF78446.1"/>
    <property type="molecule type" value="Genomic_DNA"/>
</dbReference>
<gene>
    <name evidence="2" type="ORF">AM587_10012918</name>
</gene>
<organism evidence="2 3">
    <name type="scientific">Phytophthora nicotianae</name>
    <name type="common">Potato buckeye rot agent</name>
    <name type="synonym">Phytophthora parasitica</name>
    <dbReference type="NCBI Taxonomy" id="4792"/>
    <lineage>
        <taxon>Eukaryota</taxon>
        <taxon>Sar</taxon>
        <taxon>Stramenopiles</taxon>
        <taxon>Oomycota</taxon>
        <taxon>Peronosporomycetes</taxon>
        <taxon>Peronosporales</taxon>
        <taxon>Peronosporaceae</taxon>
        <taxon>Phytophthora</taxon>
    </lineage>
</organism>
<dbReference type="AlphaFoldDB" id="A0A0W8C2Y8"/>
<evidence type="ECO:0000313" key="2">
    <source>
        <dbReference type="EMBL" id="KUF78446.1"/>
    </source>
</evidence>
<accession>A0A0W8C2Y8</accession>
<evidence type="ECO:0000313" key="3">
    <source>
        <dbReference type="Proteomes" id="UP000052943"/>
    </source>
</evidence>
<feature type="compositionally biased region" description="Basic and acidic residues" evidence="1">
    <location>
        <begin position="149"/>
        <end position="160"/>
    </location>
</feature>
<name>A0A0W8C2Y8_PHYNI</name>
<feature type="region of interest" description="Disordered" evidence="1">
    <location>
        <begin position="141"/>
        <end position="175"/>
    </location>
</feature>
<sequence>MDQISKLLDDQSVSLDEVLAFIDSRDFDLSMTEEQHRQVDSIFFDDSIGIEDDLLVLASDQISGDTKETSLSTTHQPEAGINVAPSLHKAGSSDCHSGSLVRVAVPTAPYEERGRVRDRVIRLRALVKQLEQQLEDLNRRKAQAANGMSREDNNAQRDGYKQSIDNVGGTASTAHSHDDVVTWHGIAIRQYAARRGAEMENSSLRQRLEEQLGLAKRLKNLIRG</sequence>
<dbReference type="Proteomes" id="UP000052943">
    <property type="component" value="Unassembled WGS sequence"/>
</dbReference>
<proteinExistence type="predicted"/>
<evidence type="ECO:0000256" key="1">
    <source>
        <dbReference type="SAM" id="MobiDB-lite"/>
    </source>
</evidence>